<dbReference type="FunCoup" id="A0A165EG59">
    <property type="interactions" value="514"/>
</dbReference>
<dbReference type="InterPro" id="IPR007244">
    <property type="entry name" value="Naa35_N"/>
</dbReference>
<dbReference type="EMBL" id="KV426142">
    <property type="protein sequence ID" value="KZV86860.1"/>
    <property type="molecule type" value="Genomic_DNA"/>
</dbReference>
<name>A0A165EG59_EXIGL</name>
<dbReference type="InterPro" id="IPR057983">
    <property type="entry name" value="NAA35-like_N"/>
</dbReference>
<evidence type="ECO:0008006" key="8">
    <source>
        <dbReference type="Google" id="ProtNLM"/>
    </source>
</evidence>
<evidence type="ECO:0000256" key="1">
    <source>
        <dbReference type="ARBA" id="ARBA00004496"/>
    </source>
</evidence>
<evidence type="ECO:0000256" key="3">
    <source>
        <dbReference type="ARBA" id="ARBA00022490"/>
    </source>
</evidence>
<proteinExistence type="inferred from homology"/>
<evidence type="ECO:0000259" key="5">
    <source>
        <dbReference type="Pfam" id="PF25789"/>
    </source>
</evidence>
<comment type="subcellular location">
    <subcellularLocation>
        <location evidence="1">Cytoplasm</location>
    </subcellularLocation>
</comment>
<reference evidence="6 7" key="1">
    <citation type="journal article" date="2016" name="Mol. Biol. Evol.">
        <title>Comparative Genomics of Early-Diverging Mushroom-Forming Fungi Provides Insights into the Origins of Lignocellulose Decay Capabilities.</title>
        <authorList>
            <person name="Nagy L.G."/>
            <person name="Riley R."/>
            <person name="Tritt A."/>
            <person name="Adam C."/>
            <person name="Daum C."/>
            <person name="Floudas D."/>
            <person name="Sun H."/>
            <person name="Yadav J.S."/>
            <person name="Pangilinan J."/>
            <person name="Larsson K.H."/>
            <person name="Matsuura K."/>
            <person name="Barry K."/>
            <person name="Labutti K."/>
            <person name="Kuo R."/>
            <person name="Ohm R.A."/>
            <person name="Bhattacharya S.S."/>
            <person name="Shirouzu T."/>
            <person name="Yoshinaga Y."/>
            <person name="Martin F.M."/>
            <person name="Grigoriev I.V."/>
            <person name="Hibbett D.S."/>
        </authorList>
    </citation>
    <scope>NUCLEOTIDE SEQUENCE [LARGE SCALE GENOMIC DNA]</scope>
    <source>
        <strain evidence="6 7">HHB12029</strain>
    </source>
</reference>
<protein>
    <recommendedName>
        <fullName evidence="8">Mak10-domain-containing protein</fullName>
    </recommendedName>
</protein>
<keyword evidence="3" id="KW-0963">Cytoplasm</keyword>
<dbReference type="STRING" id="1314781.A0A165EG59"/>
<evidence type="ECO:0000313" key="7">
    <source>
        <dbReference type="Proteomes" id="UP000077266"/>
    </source>
</evidence>
<organism evidence="6 7">
    <name type="scientific">Exidia glandulosa HHB12029</name>
    <dbReference type="NCBI Taxonomy" id="1314781"/>
    <lineage>
        <taxon>Eukaryota</taxon>
        <taxon>Fungi</taxon>
        <taxon>Dikarya</taxon>
        <taxon>Basidiomycota</taxon>
        <taxon>Agaricomycotina</taxon>
        <taxon>Agaricomycetes</taxon>
        <taxon>Auriculariales</taxon>
        <taxon>Exidiaceae</taxon>
        <taxon>Exidia</taxon>
    </lineage>
</organism>
<comment type="similarity">
    <text evidence="2">Belongs to the MAK10 family.</text>
</comment>
<dbReference type="Proteomes" id="UP000077266">
    <property type="component" value="Unassembled WGS sequence"/>
</dbReference>
<feature type="domain" description="NAA35-like TPR repeats" evidence="5">
    <location>
        <begin position="363"/>
        <end position="555"/>
    </location>
</feature>
<dbReference type="OrthoDB" id="269405at2759"/>
<dbReference type="Pfam" id="PF04112">
    <property type="entry name" value="Mak10"/>
    <property type="match status" value="1"/>
</dbReference>
<dbReference type="InParanoid" id="A0A165EG59"/>
<dbReference type="PANTHER" id="PTHR21373">
    <property type="entry name" value="GLUCOSE REPRESSIBLE PROTEIN MAK10"/>
    <property type="match status" value="1"/>
</dbReference>
<sequence>MSAGLPLPGGSGFIDIHGLIEDATDGQEIPLQPSSPLLTAPGISEMAASELILMDSFGLQDAMSAIEIMDERMDSGAQPPQADFDSNSLLLPEEVCWILDRSFAAEMTWHAGHSLAQSVLTLRYVHLLPRLHPDVFYNNRRDSERRPELITTVLRAGVLGLVKCVDLAWREMSKNNIYDGEDWHSEKFEVSLCEGIAVATIVDLLDEAIEWLQLAKKMTRQPFESPSRSKAQWYTLLIQRLELRRVVLLALSRTLPSEVDDLRSLSLDAQGMLRVIMQGPKPAPPPSTSPAHLAFDPHVCSTLTVLMPVKVIELLDDRETWNSVYGLLDGLVDLANMCNCERLASWRTLARLKAWTPDDTRRTAFLRAISMSAFMSGNLVLGKYQAPWIVDHYFLEMARVPHATLMRLYENDIISPPPGAAPTVLQDFENDMIIGLRDYVYSFFHNRARQRRKLSNALLDMHQFRALAAACARQVRARLGPNSVEASHVKRIELVLHALRLSSIVEVNLSGFDLSLYSRDEMAFIYWYTASVLSMHAAVLREILGHLRMDHTNDRSASDNASTELDLVSGLHAACLGSMLILRLLPPHASHQTPERFRINVERRCKWAYEPGYASIPVKDQVKPDLEAYFSAPEHSLQGVELMTAAQQLFDSAAEFFAHVRLREPHETGSELCADAYQDFMQRLIDVCMANAGFFRIAQTHEDPQRRLQWEIKQDGWLQRITGFSVVAPPAES</sequence>
<keyword evidence="7" id="KW-1185">Reference proteome</keyword>
<dbReference type="AlphaFoldDB" id="A0A165EG59"/>
<dbReference type="GO" id="GO:0031417">
    <property type="term" value="C:NatC complex"/>
    <property type="evidence" value="ECO:0007669"/>
    <property type="project" value="InterPro"/>
</dbReference>
<dbReference type="InterPro" id="IPR057982">
    <property type="entry name" value="TPR_NAA35"/>
</dbReference>
<gene>
    <name evidence="6" type="ORF">EXIGLDRAFT_840421</name>
</gene>
<dbReference type="Pfam" id="PF25789">
    <property type="entry name" value="TPR_NAA35"/>
    <property type="match status" value="1"/>
</dbReference>
<evidence type="ECO:0000256" key="2">
    <source>
        <dbReference type="ARBA" id="ARBA00006289"/>
    </source>
</evidence>
<accession>A0A165EG59</accession>
<dbReference type="PANTHER" id="PTHR21373:SF0">
    <property type="entry name" value="N-ALPHA-ACETYLTRANSFERASE 35, NATC AUXILIARY SUBUNIT"/>
    <property type="match status" value="1"/>
</dbReference>
<evidence type="ECO:0000259" key="4">
    <source>
        <dbReference type="Pfam" id="PF04112"/>
    </source>
</evidence>
<feature type="domain" description="NAA35-like N-terminal" evidence="4">
    <location>
        <begin position="50"/>
        <end position="202"/>
    </location>
</feature>
<evidence type="ECO:0000313" key="6">
    <source>
        <dbReference type="EMBL" id="KZV86860.1"/>
    </source>
</evidence>